<dbReference type="Pfam" id="PF00668">
    <property type="entry name" value="Condensation"/>
    <property type="match status" value="2"/>
</dbReference>
<feature type="region of interest" description="Disordered" evidence="4">
    <location>
        <begin position="1"/>
        <end position="24"/>
    </location>
</feature>
<evidence type="ECO:0000256" key="2">
    <source>
        <dbReference type="ARBA" id="ARBA00022450"/>
    </source>
</evidence>
<evidence type="ECO:0000313" key="6">
    <source>
        <dbReference type="EMBL" id="GIH87594.1"/>
    </source>
</evidence>
<dbReference type="InterPro" id="IPR006162">
    <property type="entry name" value="Ppantetheine_attach_site"/>
</dbReference>
<dbReference type="GO" id="GO:0031177">
    <property type="term" value="F:phosphopantetheine binding"/>
    <property type="evidence" value="ECO:0007669"/>
    <property type="project" value="InterPro"/>
</dbReference>
<dbReference type="Gene3D" id="1.10.1200.10">
    <property type="entry name" value="ACP-like"/>
    <property type="match status" value="1"/>
</dbReference>
<dbReference type="Gene3D" id="3.40.50.1820">
    <property type="entry name" value="alpha/beta hydrolase"/>
    <property type="match status" value="1"/>
</dbReference>
<feature type="domain" description="Carrier" evidence="5">
    <location>
        <begin position="991"/>
        <end position="1071"/>
    </location>
</feature>
<dbReference type="InterPro" id="IPR045851">
    <property type="entry name" value="AMP-bd_C_sf"/>
</dbReference>
<feature type="compositionally biased region" description="Low complexity" evidence="4">
    <location>
        <begin position="1905"/>
        <end position="1920"/>
    </location>
</feature>
<dbReference type="SUPFAM" id="SSF47336">
    <property type="entry name" value="ACP-like"/>
    <property type="match status" value="2"/>
</dbReference>
<dbReference type="InterPro" id="IPR020806">
    <property type="entry name" value="PKS_PP-bd"/>
</dbReference>
<dbReference type="GO" id="GO:0043041">
    <property type="term" value="P:amino acid activation for nonribosomal peptide biosynthetic process"/>
    <property type="evidence" value="ECO:0007669"/>
    <property type="project" value="TreeGrafter"/>
</dbReference>
<dbReference type="GO" id="GO:0044550">
    <property type="term" value="P:secondary metabolite biosynthetic process"/>
    <property type="evidence" value="ECO:0007669"/>
    <property type="project" value="TreeGrafter"/>
</dbReference>
<dbReference type="GO" id="GO:0072330">
    <property type="term" value="P:monocarboxylic acid biosynthetic process"/>
    <property type="evidence" value="ECO:0007669"/>
    <property type="project" value="UniProtKB-ARBA"/>
</dbReference>
<feature type="compositionally biased region" description="Low complexity" evidence="4">
    <location>
        <begin position="1077"/>
        <end position="1096"/>
    </location>
</feature>
<dbReference type="PROSITE" id="PS50075">
    <property type="entry name" value="CARRIER"/>
    <property type="match status" value="2"/>
</dbReference>
<dbReference type="CDD" id="cd12116">
    <property type="entry name" value="A_NRPS_Ta1_like"/>
    <property type="match status" value="1"/>
</dbReference>
<keyword evidence="3" id="KW-0597">Phosphoprotein</keyword>
<gene>
    <name evidence="6" type="ORF">Pro02_60020</name>
</gene>
<dbReference type="PANTHER" id="PTHR45527">
    <property type="entry name" value="NONRIBOSOMAL PEPTIDE SYNTHETASE"/>
    <property type="match status" value="1"/>
</dbReference>
<protein>
    <submittedName>
        <fullName evidence="6">Non-ribosomal peptide synthetase</fullName>
    </submittedName>
</protein>
<reference evidence="6" key="1">
    <citation type="submission" date="2021-01" db="EMBL/GenBank/DDBJ databases">
        <title>Whole genome shotgun sequence of Planobispora rosea NBRC 15558.</title>
        <authorList>
            <person name="Komaki H."/>
            <person name="Tamura T."/>
        </authorList>
    </citation>
    <scope>NUCLEOTIDE SEQUENCE</scope>
    <source>
        <strain evidence="6">NBRC 15558</strain>
    </source>
</reference>
<dbReference type="PANTHER" id="PTHR45527:SF1">
    <property type="entry name" value="FATTY ACID SYNTHASE"/>
    <property type="match status" value="1"/>
</dbReference>
<dbReference type="InterPro" id="IPR023213">
    <property type="entry name" value="CAT-like_dom_sf"/>
</dbReference>
<feature type="region of interest" description="Disordered" evidence="4">
    <location>
        <begin position="1706"/>
        <end position="1731"/>
    </location>
</feature>
<comment type="cofactor">
    <cofactor evidence="1">
        <name>pantetheine 4'-phosphate</name>
        <dbReference type="ChEBI" id="CHEBI:47942"/>
    </cofactor>
</comment>
<dbReference type="Gene3D" id="3.40.50.980">
    <property type="match status" value="4"/>
</dbReference>
<dbReference type="CDD" id="cd19531">
    <property type="entry name" value="LCL_NRPS-like"/>
    <property type="match status" value="2"/>
</dbReference>
<evidence type="ECO:0000313" key="7">
    <source>
        <dbReference type="Proteomes" id="UP000655044"/>
    </source>
</evidence>
<dbReference type="NCBIfam" id="TIGR01733">
    <property type="entry name" value="AA-adenyl-dom"/>
    <property type="match status" value="2"/>
</dbReference>
<dbReference type="InterPro" id="IPR010071">
    <property type="entry name" value="AA_adenyl_dom"/>
</dbReference>
<dbReference type="Gene3D" id="3.30.559.30">
    <property type="entry name" value="Nonribosomal peptide synthetase, condensation domain"/>
    <property type="match status" value="2"/>
</dbReference>
<dbReference type="FunFam" id="3.40.50.12780:FF:000012">
    <property type="entry name" value="Non-ribosomal peptide synthetase"/>
    <property type="match status" value="1"/>
</dbReference>
<proteinExistence type="predicted"/>
<feature type="region of interest" description="Disordered" evidence="4">
    <location>
        <begin position="1194"/>
        <end position="1217"/>
    </location>
</feature>
<dbReference type="Proteomes" id="UP000655044">
    <property type="component" value="Unassembled WGS sequence"/>
</dbReference>
<dbReference type="GO" id="GO:0008610">
    <property type="term" value="P:lipid biosynthetic process"/>
    <property type="evidence" value="ECO:0007669"/>
    <property type="project" value="UniProtKB-ARBA"/>
</dbReference>
<dbReference type="PROSITE" id="PS00012">
    <property type="entry name" value="PHOSPHOPANTETHEINE"/>
    <property type="match status" value="2"/>
</dbReference>
<dbReference type="RefSeq" id="WP_189243532.1">
    <property type="nucleotide sequence ID" value="NZ_BMQP01000042.1"/>
</dbReference>
<feature type="region of interest" description="Disordered" evidence="4">
    <location>
        <begin position="971"/>
        <end position="996"/>
    </location>
</feature>
<dbReference type="Pfam" id="PF00550">
    <property type="entry name" value="PP-binding"/>
    <property type="match status" value="2"/>
</dbReference>
<dbReference type="PROSITE" id="PS00455">
    <property type="entry name" value="AMP_BINDING"/>
    <property type="match status" value="2"/>
</dbReference>
<dbReference type="Gene3D" id="3.30.559.10">
    <property type="entry name" value="Chloramphenicol acetyltransferase-like domain"/>
    <property type="match status" value="2"/>
</dbReference>
<dbReference type="FunFam" id="1.10.1200.10:FF:000016">
    <property type="entry name" value="Non-ribosomal peptide synthase"/>
    <property type="match status" value="1"/>
</dbReference>
<dbReference type="FunFam" id="2.30.38.10:FF:000001">
    <property type="entry name" value="Non-ribosomal peptide synthetase PvdI"/>
    <property type="match status" value="1"/>
</dbReference>
<comment type="caution">
    <text evidence="6">The sequence shown here is derived from an EMBL/GenBank/DDBJ whole genome shotgun (WGS) entry which is preliminary data.</text>
</comment>
<keyword evidence="2" id="KW-0596">Phosphopantetheine</keyword>
<feature type="domain" description="Carrier" evidence="5">
    <location>
        <begin position="2119"/>
        <end position="2194"/>
    </location>
</feature>
<organism evidence="6 7">
    <name type="scientific">Planobispora rosea</name>
    <dbReference type="NCBI Taxonomy" id="35762"/>
    <lineage>
        <taxon>Bacteria</taxon>
        <taxon>Bacillati</taxon>
        <taxon>Actinomycetota</taxon>
        <taxon>Actinomycetes</taxon>
        <taxon>Streptosporangiales</taxon>
        <taxon>Streptosporangiaceae</taxon>
        <taxon>Planobispora</taxon>
    </lineage>
</organism>
<dbReference type="GO" id="GO:0003824">
    <property type="term" value="F:catalytic activity"/>
    <property type="evidence" value="ECO:0007669"/>
    <property type="project" value="InterPro"/>
</dbReference>
<dbReference type="GO" id="GO:0005829">
    <property type="term" value="C:cytosol"/>
    <property type="evidence" value="ECO:0007669"/>
    <property type="project" value="TreeGrafter"/>
</dbReference>
<feature type="region of interest" description="Disordered" evidence="4">
    <location>
        <begin position="41"/>
        <end position="61"/>
    </location>
</feature>
<feature type="compositionally biased region" description="Low complexity" evidence="4">
    <location>
        <begin position="41"/>
        <end position="53"/>
    </location>
</feature>
<dbReference type="FunFam" id="3.40.50.980:FF:000001">
    <property type="entry name" value="Non-ribosomal peptide synthetase"/>
    <property type="match status" value="1"/>
</dbReference>
<dbReference type="SMART" id="SM00823">
    <property type="entry name" value="PKS_PP"/>
    <property type="match status" value="2"/>
</dbReference>
<dbReference type="InterPro" id="IPR001242">
    <property type="entry name" value="Condensation_dom"/>
</dbReference>
<accession>A0A8J3S9M0</accession>
<dbReference type="InterPro" id="IPR000873">
    <property type="entry name" value="AMP-dep_synth/lig_dom"/>
</dbReference>
<evidence type="ECO:0000256" key="1">
    <source>
        <dbReference type="ARBA" id="ARBA00001957"/>
    </source>
</evidence>
<dbReference type="Pfam" id="PF00501">
    <property type="entry name" value="AMP-binding"/>
    <property type="match status" value="2"/>
</dbReference>
<feature type="compositionally biased region" description="Basic and acidic residues" evidence="4">
    <location>
        <begin position="1"/>
        <end position="16"/>
    </location>
</feature>
<dbReference type="CDD" id="cd05930">
    <property type="entry name" value="A_NRPS"/>
    <property type="match status" value="1"/>
</dbReference>
<dbReference type="InterPro" id="IPR020845">
    <property type="entry name" value="AMP-binding_CS"/>
</dbReference>
<evidence type="ECO:0000259" key="5">
    <source>
        <dbReference type="PROSITE" id="PS50075"/>
    </source>
</evidence>
<dbReference type="SUPFAM" id="SSF56801">
    <property type="entry name" value="Acetyl-CoA synthetase-like"/>
    <property type="match status" value="2"/>
</dbReference>
<dbReference type="Gene3D" id="3.30.300.30">
    <property type="match status" value="2"/>
</dbReference>
<dbReference type="Gene3D" id="2.30.38.10">
    <property type="entry name" value="Luciferase, Domain 3"/>
    <property type="match status" value="3"/>
</dbReference>
<keyword evidence="7" id="KW-1185">Reference proteome</keyword>
<dbReference type="InterPro" id="IPR009081">
    <property type="entry name" value="PP-bd_ACP"/>
</dbReference>
<dbReference type="SUPFAM" id="SSF52777">
    <property type="entry name" value="CoA-dependent acyltransferases"/>
    <property type="match status" value="4"/>
</dbReference>
<sequence length="2215" mass="236184">MESLVHDEIRPSHDENGESPLSPGQERMWFLDRLDRAGETTGAPRAAGAAGTAGADGSGGSGGAAHNVFVAEILRGPLDTGALTRALTEIAARHEVLRARHPSRDGAPVQVVGDGPELELLDLTGLPEAGRVAEACRLGRERIERRFDLENGPPVRMTLMRLAEREHALCVVFHHIAVDGWSVGVFLRELAALYGAFLAGDPSPLPPLPIRYGDFARWQRERLDGLLEEHLGHWRKVLADPPTLELPTDRPRPAVRTANGGYVTLSLPRPVSDGLDRLARQARCTPFITMLSAYLVLLSRYSGQRDICVGTPVAGRGRPELEPLIGLFLNTLVIRGDLSGDPTFAELLRRVRSAALSAYTRDELPFDRLVGELNLPRDLSRTPLFQAQIVQHDYAGIRSALPGLTVEPLDVVIRPAAVDLSLEFGRRDGRLDLDLVYNADLFDRGTAERMLGHLATMLARAAEDPARRLSEIARLDEAERGRLLTAWNDTAAPLPETTLHDLVAGLAAGAPGAVAASCEGRSLTYAELETAASRLANRLRREGVRPGVLVAVCAGRSLETLTALLAVAKAGGAYVPLDPDYPADRLSYVLEDSGAALLLTEERLRGLFPHGTVPALLIEDPEAFAAESASPPPPLATPGDLVYVLYTSGSTGRPKGVAIEHRALVNLLLAMREVLDAGPDHRWLALTSLSFDISALELYLPLVTGGQLVIAGSAQAADASALAGLASGHGVTHVQATPSGWQAMLDAGFDLPSVTALTGGEALPPALARELRSRVRALWNVYGPTETTIWSTFAPVTGEPGTVTIGGPLANTRVYVLDEDFEPVPVGVVGELFIAGAGLARGYLNRPGLTAERFPADPFGPPGARMYRTGDHVRWRADGRIEYLGRADGQVKLRGHRIELGEIEAVLETHPGVSRAVAAVVDDTLVAYVVGDLGGSGDRGDLREHAARTLPAIMVPAVVVHLPALPLTPNGKIDRKALPAPDRSPTGRGREPRTPLERQVAEVFAEVLGLDESRAAGLGTDDDFFTLGGHSLLAVKVTARMTALLGAEIPLRDLFTRPTVAGFAAAVRERLTEGPREAGNAGETGNAGNTGNAAVPGPRPPGTPPPLSPAQERLWFLHRLDPADASYNMYNVWRLGGALDTGALARAFRDLAARHEILRTRYPDVDGNPVAVVVPDGGPVIEYVDLLAGERAGEAPAGTVPAREGGGPDPAGAARPEETARRLVAERTNAPFDLTAAPPFRVTLIRLAEDDHVLCSVLHHIAGDGWSLNVMGDDLTALYAAHRDGTAPALAEPPLQYGDVAFWQRGRDDGAALAYWRDRLADPPVLDLPLDRPRPRVPAHAGGFHAFRLPAGLSADLERLGQEHGATLFMVLLAAYQVLLARHTGQDDITVGSPAAGRDHVAFEPVVGYFANTLVLRGDLSGDPSFADLLRRTRTTVLEALAHQEVPFERLLTELDVERDLSRTPLFQTMAILHTQDEEGEPRTTFADLSLEYFDAGFRQAKFDLMLEGRRDAGGLSLSLGYDAELFEAGTVAALAGRFAVLCGAIAADPGRPLSALPIRTDGDDARLRELEEAEPCPAGPLVPALIAAATAARPGAVAVSSDSETVTYAALDRRVTALAALLREHGAARGTVVAVRLDRSADAMAALLAVWRSGAAYLPVDPELPDERTGLLLADSGAVLLVTSARAGTPPPSDVPVVSLEEALPQGALPGDGPAPPEEPLPGTEGSDALEPVRDDDAAYVIYTSGSTGVPKGVVVEHRALAARVAWMRENYGLGPGDRVVQFASLSFDAHAEEIYPALAAGATLELLPGGAITLPEVLAGPRGDAVTVLDLPTAYWHRLVDQIDEVAWPARLRLVILGGEQVHASAVARWRERFGDRVRLVNTYGPTEATIIATAADLGPAGSGADAGARAGAETGAGERPPIGRPIAGTRAVVADARGRRVPPGAPGELLLGGAGLARGYLNRPDLTAERFVTARYGEDRLYRTGDATREGGDRLYRTGDRVRWRPDGQLEFLGRLDDQLKVRGYRIEPGEIEERLLAFPGVRQAAVTARDDRLVAYVAGSADPEELRRHLAEGLAPYMVPEVWVVLPELPVTTGGKIARRALPAPDLDADRPFTRPRNDAEELVAKVWQEVLGVGRVGAFDDFFALGGHSLLIARVGARLRASIGIDVPIRTLFVNRTVAGLAVEVERLLIEELSDLTDEEAARLLETETP</sequence>
<dbReference type="EMBL" id="BOOI01000063">
    <property type="protein sequence ID" value="GIH87594.1"/>
    <property type="molecule type" value="Genomic_DNA"/>
</dbReference>
<dbReference type="InterPro" id="IPR036736">
    <property type="entry name" value="ACP-like_sf"/>
</dbReference>
<name>A0A8J3S9M0_PLARO</name>
<dbReference type="InterPro" id="IPR025110">
    <property type="entry name" value="AMP-bd_C"/>
</dbReference>
<feature type="region of interest" description="Disordered" evidence="4">
    <location>
        <begin position="1905"/>
        <end position="1930"/>
    </location>
</feature>
<feature type="region of interest" description="Disordered" evidence="4">
    <location>
        <begin position="1071"/>
        <end position="1110"/>
    </location>
</feature>
<dbReference type="Pfam" id="PF13193">
    <property type="entry name" value="AMP-binding_C"/>
    <property type="match status" value="2"/>
</dbReference>
<dbReference type="InterPro" id="IPR029058">
    <property type="entry name" value="AB_hydrolase_fold"/>
</dbReference>
<evidence type="ECO:0000256" key="3">
    <source>
        <dbReference type="ARBA" id="ARBA00022553"/>
    </source>
</evidence>
<feature type="compositionally biased region" description="Pro residues" evidence="4">
    <location>
        <begin position="1097"/>
        <end position="1108"/>
    </location>
</feature>
<evidence type="ECO:0000256" key="4">
    <source>
        <dbReference type="SAM" id="MobiDB-lite"/>
    </source>
</evidence>